<evidence type="ECO:0000313" key="2">
    <source>
        <dbReference type="Proteomes" id="UP001229251"/>
    </source>
</evidence>
<name>A0AAJ1V1T8_9LACT</name>
<proteinExistence type="predicted"/>
<comment type="caution">
    <text evidence="1">The sequence shown here is derived from an EMBL/GenBank/DDBJ whole genome shotgun (WGS) entry which is preliminary data.</text>
</comment>
<accession>A0AAJ1V1T8</accession>
<organism evidence="1 2">
    <name type="scientific">Facklamia hominis</name>
    <dbReference type="NCBI Taxonomy" id="178214"/>
    <lineage>
        <taxon>Bacteria</taxon>
        <taxon>Bacillati</taxon>
        <taxon>Bacillota</taxon>
        <taxon>Bacilli</taxon>
        <taxon>Lactobacillales</taxon>
        <taxon>Aerococcaceae</taxon>
        <taxon>Facklamia</taxon>
    </lineage>
</organism>
<sequence length="58" mass="7076">MLVKVDGIWYEVIECNRAKNLVLYWDDIEQREEVEVLEGLYLSDEKLEVMRDEERRTN</sequence>
<dbReference type="Proteomes" id="UP001229251">
    <property type="component" value="Unassembled WGS sequence"/>
</dbReference>
<dbReference type="AlphaFoldDB" id="A0AAJ1V1T8"/>
<reference evidence="1" key="1">
    <citation type="submission" date="2023-05" db="EMBL/GenBank/DDBJ databases">
        <title>Cataloging the Phylogenetic Diversity of Human Bladder Bacteria.</title>
        <authorList>
            <person name="Du J."/>
        </authorList>
    </citation>
    <scope>NUCLEOTIDE SEQUENCE</scope>
    <source>
        <strain evidence="1">UMB1231</strain>
    </source>
</reference>
<evidence type="ECO:0000313" key="1">
    <source>
        <dbReference type="EMBL" id="MDK7186875.1"/>
    </source>
</evidence>
<gene>
    <name evidence="1" type="ORF">QP433_02665</name>
</gene>
<protein>
    <submittedName>
        <fullName evidence="1">Uncharacterized protein</fullName>
    </submittedName>
</protein>
<dbReference type="RefSeq" id="WP_285065460.1">
    <property type="nucleotide sequence ID" value="NZ_JASOOE010000004.1"/>
</dbReference>
<dbReference type="EMBL" id="JASOOE010000004">
    <property type="protein sequence ID" value="MDK7186875.1"/>
    <property type="molecule type" value="Genomic_DNA"/>
</dbReference>